<dbReference type="InterPro" id="IPR011333">
    <property type="entry name" value="SKP1/BTB/POZ_sf"/>
</dbReference>
<dbReference type="Pfam" id="PF07707">
    <property type="entry name" value="BACK"/>
    <property type="match status" value="1"/>
</dbReference>
<evidence type="ECO:0000259" key="6">
    <source>
        <dbReference type="PROSITE" id="PS50097"/>
    </source>
</evidence>
<keyword evidence="8" id="KW-1185">Reference proteome</keyword>
<dbReference type="GeneID" id="103519827"/>
<evidence type="ECO:0000259" key="7">
    <source>
        <dbReference type="PROSITE" id="PS51135"/>
    </source>
</evidence>
<evidence type="ECO:0000256" key="5">
    <source>
        <dbReference type="PROSITE-ProRule" id="PRU00447"/>
    </source>
</evidence>
<dbReference type="SMART" id="SM00266">
    <property type="entry name" value="CAD"/>
    <property type="match status" value="1"/>
</dbReference>
<dbReference type="PROSITE" id="PS50097">
    <property type="entry name" value="BTB"/>
    <property type="match status" value="1"/>
</dbReference>
<dbReference type="InterPro" id="IPR006652">
    <property type="entry name" value="Kelch_1"/>
</dbReference>
<dbReference type="Proteomes" id="UP000079169">
    <property type="component" value="Unplaced"/>
</dbReference>
<dbReference type="CDD" id="cd01615">
    <property type="entry name" value="CIDE_N"/>
    <property type="match status" value="1"/>
</dbReference>
<feature type="domain" description="BTB" evidence="6">
    <location>
        <begin position="88"/>
        <end position="155"/>
    </location>
</feature>
<dbReference type="GO" id="GO:0006915">
    <property type="term" value="P:apoptotic process"/>
    <property type="evidence" value="ECO:0007669"/>
    <property type="project" value="UniProtKB-UniRule"/>
</dbReference>
<reference evidence="9" key="1">
    <citation type="submission" date="2025-08" db="UniProtKB">
        <authorList>
            <consortium name="RefSeq"/>
        </authorList>
    </citation>
    <scope>IDENTIFICATION</scope>
</reference>
<dbReference type="SMART" id="SM00612">
    <property type="entry name" value="Kelch"/>
    <property type="match status" value="3"/>
</dbReference>
<keyword evidence="1" id="KW-0880">Kelch repeat</keyword>
<evidence type="ECO:0000256" key="2">
    <source>
        <dbReference type="ARBA" id="ARBA00022703"/>
    </source>
</evidence>
<dbReference type="Gene3D" id="1.25.40.420">
    <property type="match status" value="1"/>
</dbReference>
<dbReference type="SMART" id="SM00225">
    <property type="entry name" value="BTB"/>
    <property type="match status" value="1"/>
</dbReference>
<evidence type="ECO:0000256" key="4">
    <source>
        <dbReference type="ARBA" id="ARBA00023203"/>
    </source>
</evidence>
<dbReference type="InterPro" id="IPR000210">
    <property type="entry name" value="BTB/POZ_dom"/>
</dbReference>
<evidence type="ECO:0000313" key="9">
    <source>
        <dbReference type="RefSeq" id="XP_008483137.2"/>
    </source>
</evidence>
<dbReference type="PROSITE" id="PS51135">
    <property type="entry name" value="CIDE_N"/>
    <property type="match status" value="1"/>
</dbReference>
<dbReference type="PaxDb" id="121845-A0A1S3DKZ7"/>
<dbReference type="PANTHER" id="PTHR24412:SF419">
    <property type="entry name" value="KELCH-LIKE PROTEIN 20"/>
    <property type="match status" value="1"/>
</dbReference>
<feature type="domain" description="CIDE-N" evidence="7">
    <location>
        <begin position="482"/>
        <end position="558"/>
    </location>
</feature>
<organism evidence="8 9">
    <name type="scientific">Diaphorina citri</name>
    <name type="common">Asian citrus psyllid</name>
    <dbReference type="NCBI Taxonomy" id="121845"/>
    <lineage>
        <taxon>Eukaryota</taxon>
        <taxon>Metazoa</taxon>
        <taxon>Ecdysozoa</taxon>
        <taxon>Arthropoda</taxon>
        <taxon>Hexapoda</taxon>
        <taxon>Insecta</taxon>
        <taxon>Pterygota</taxon>
        <taxon>Neoptera</taxon>
        <taxon>Paraneoptera</taxon>
        <taxon>Hemiptera</taxon>
        <taxon>Sternorrhyncha</taxon>
        <taxon>Psylloidea</taxon>
        <taxon>Psyllidae</taxon>
        <taxon>Diaphorininae</taxon>
        <taxon>Diaphorina</taxon>
    </lineage>
</organism>
<keyword evidence="4" id="KW-0009">Actin-binding</keyword>
<dbReference type="STRING" id="121845.A0A1S3DKZ7"/>
<dbReference type="InterPro" id="IPR003508">
    <property type="entry name" value="CIDE-N_dom"/>
</dbReference>
<name>A0A1S3DKZ7_DIACI</name>
<dbReference type="GO" id="GO:0003779">
    <property type="term" value="F:actin binding"/>
    <property type="evidence" value="ECO:0007669"/>
    <property type="project" value="UniProtKB-KW"/>
</dbReference>
<dbReference type="InterPro" id="IPR015915">
    <property type="entry name" value="Kelch-typ_b-propeller"/>
</dbReference>
<dbReference type="Pfam" id="PF00651">
    <property type="entry name" value="BTB"/>
    <property type="match status" value="1"/>
</dbReference>
<evidence type="ECO:0000256" key="1">
    <source>
        <dbReference type="ARBA" id="ARBA00022441"/>
    </source>
</evidence>
<dbReference type="Pfam" id="PF02017">
    <property type="entry name" value="CIDE-N"/>
    <property type="match status" value="1"/>
</dbReference>
<gene>
    <name evidence="9" type="primary">LOC103519827</name>
</gene>
<dbReference type="Gene3D" id="2.120.10.80">
    <property type="entry name" value="Kelch-type beta propeller"/>
    <property type="match status" value="1"/>
</dbReference>
<dbReference type="Gene3D" id="3.10.20.10">
    <property type="match status" value="1"/>
</dbReference>
<dbReference type="PANTHER" id="PTHR24412">
    <property type="entry name" value="KELCH PROTEIN"/>
    <property type="match status" value="1"/>
</dbReference>
<dbReference type="RefSeq" id="XP_008483137.2">
    <property type="nucleotide sequence ID" value="XM_008484915.3"/>
</dbReference>
<evidence type="ECO:0000256" key="3">
    <source>
        <dbReference type="ARBA" id="ARBA00022737"/>
    </source>
</evidence>
<dbReference type="Gene3D" id="3.30.710.10">
    <property type="entry name" value="Potassium Channel Kv1.1, Chain A"/>
    <property type="match status" value="1"/>
</dbReference>
<dbReference type="KEGG" id="dci:103519827"/>
<protein>
    <submittedName>
        <fullName evidence="9">Kelch-like protein 5</fullName>
    </submittedName>
</protein>
<dbReference type="SUPFAM" id="SSF117281">
    <property type="entry name" value="Kelch motif"/>
    <property type="match status" value="1"/>
</dbReference>
<keyword evidence="2 5" id="KW-0053">Apoptosis</keyword>
<dbReference type="Pfam" id="PF01344">
    <property type="entry name" value="Kelch_1"/>
    <property type="match status" value="3"/>
</dbReference>
<dbReference type="InterPro" id="IPR011705">
    <property type="entry name" value="BACK"/>
</dbReference>
<proteinExistence type="predicted"/>
<keyword evidence="3" id="KW-0677">Repeat</keyword>
<dbReference type="SUPFAM" id="SSF54695">
    <property type="entry name" value="POZ domain"/>
    <property type="match status" value="1"/>
</dbReference>
<dbReference type="SUPFAM" id="SSF54277">
    <property type="entry name" value="CAD &amp; PB1 domains"/>
    <property type="match status" value="1"/>
</dbReference>
<dbReference type="AlphaFoldDB" id="A0A1S3DKZ7"/>
<sequence>MKMTSEGDKGLGKQGNYCDTDGTEDFSPVNPPSCLSPCSVASSNSSDENSSEFNMRNYVRDHFIYTHAHHGYSCLIKMETMLQNKKLTDVVLKAGLLEIPAHRLVLSASCEYFSIMFTGDMREIHEDVITINGIDPETLVVIVDYCYKGSIEITEDNVESILSAACLLQLPDIVSACSTFLIKQLHPSNCIGVYIFADAQGCFQLKDAAESYIAAVMHWLYHDIENRKNEMGDLLAYIKLPLISQQFLVDTVEQDPVLRDNKQCRTLIMEAITYHLLPERRPLLQSSRTRPRPSTLDKLYVLGGADPSNRGENEGGHFIQTVCTAAYHFREYMYSRLYAVGGRDGSSCLRTAEMYDPLTNTWYTIASMGKRRASIGIAPLGGCLYAVGGHEGSTRYKSVERYDPREDVWRTVTSMNIGRDAVSVAALGDRLVVIGGYDGQNYLSLTEIFDPINNSWTPLSTLNIGRAGACAIPVPRSEEDGIGLPCKVVDSNREKKIGIVALSLKDLMNRARLKLGMSSVVKVVLDLDGTEVDEEEYFSTLEKNTSLMILSKNDKWTPRSETTATLTLERNETNNDVTGFLTKIHGNNGVSILGGLELELLSDMDPESLTDIIPDKLFLDQFKEVSSRYFSNKNHHSKETVDLLKLYHQSTREPRYVKKETVQ</sequence>
<evidence type="ECO:0000313" key="8">
    <source>
        <dbReference type="Proteomes" id="UP000079169"/>
    </source>
</evidence>
<accession>A0A1S3DKZ7</accession>